<comment type="cofactor">
    <cofactor evidence="1">
        <name>Zn(2+)</name>
        <dbReference type="ChEBI" id="CHEBI:29105"/>
    </cofactor>
</comment>
<dbReference type="InterPro" id="IPR011059">
    <property type="entry name" value="Metal-dep_hydrolase_composite"/>
</dbReference>
<evidence type="ECO:0000256" key="5">
    <source>
        <dbReference type="ARBA" id="ARBA00012863"/>
    </source>
</evidence>
<keyword evidence="6" id="KW-0479">Metal-binding</keyword>
<dbReference type="Proteomes" id="UP001501490">
    <property type="component" value="Unassembled WGS sequence"/>
</dbReference>
<accession>A0ABP6Z9R3</accession>
<evidence type="ECO:0000256" key="3">
    <source>
        <dbReference type="ARBA" id="ARBA00010368"/>
    </source>
</evidence>
<comment type="caution">
    <text evidence="10">The sequence shown here is derived from an EMBL/GenBank/DDBJ whole genome shotgun (WGS) entry which is preliminary data.</text>
</comment>
<reference evidence="11" key="1">
    <citation type="journal article" date="2019" name="Int. J. Syst. Evol. Microbiol.">
        <title>The Global Catalogue of Microorganisms (GCM) 10K type strain sequencing project: providing services to taxonomists for standard genome sequencing and annotation.</title>
        <authorList>
            <consortium name="The Broad Institute Genomics Platform"/>
            <consortium name="The Broad Institute Genome Sequencing Center for Infectious Disease"/>
            <person name="Wu L."/>
            <person name="Ma J."/>
        </authorList>
    </citation>
    <scope>NUCLEOTIDE SEQUENCE [LARGE SCALE GENOMIC DNA]</scope>
    <source>
        <strain evidence="11">JCM 16929</strain>
    </source>
</reference>
<gene>
    <name evidence="10" type="primary">allB</name>
    <name evidence="10" type="ORF">GCM10022236_00530</name>
</gene>
<dbReference type="EMBL" id="BAABAB010000001">
    <property type="protein sequence ID" value="GAA3602639.1"/>
    <property type="molecule type" value="Genomic_DNA"/>
</dbReference>
<dbReference type="InterPro" id="IPR050138">
    <property type="entry name" value="DHOase/Allantoinase_Hydrolase"/>
</dbReference>
<keyword evidence="8" id="KW-0862">Zinc</keyword>
<feature type="domain" description="Amidohydrolase-related" evidence="9">
    <location>
        <begin position="96"/>
        <end position="472"/>
    </location>
</feature>
<dbReference type="NCBIfam" id="TIGR03178">
    <property type="entry name" value="allantoinase"/>
    <property type="match status" value="1"/>
</dbReference>
<comment type="similarity">
    <text evidence="3">Belongs to the metallo-dependent hydrolases superfamily. Allantoinase family.</text>
</comment>
<keyword evidence="11" id="KW-1185">Reference proteome</keyword>
<sequence length="487" mass="52761">MTSTTRSLAAVNEPDTVRRLIDEFRAEHPDSAAAAPAPASDHGHDYDLVVRARQVMTTAGIAEREIGVRDGKIVAIEPFGHALDGAETIALADDEVLLPGLVDTHVHVNDPGRTDWEGFTTATKAAAAGGVTTILDMPLNSVPSTVTGAALELKQLVAAPQAFIDVGFWGGAVPGNEQYLRELHDAGVFGFKCFLLHSGVDEFPHLEPDELETYLKTLQTFDALMIVHAEDSRAIDRAPKPDGDVYAHFLASRPRGAENLAIAEVIERTRWTGARTHVLHLSSSDALPMLRSAKADGLDITVETCPHYLTLLSEEIPNGATAYKCCPPIREVGNRELLWEGLLDGTIDYIASDHSPATLSLKDLQNGDFGVAWGGIASVQLALSVIWTEARRRGVGLDKVVEWMASKPADRVRLRSKGRIALGYDADLAIFAPDQAFVVDAKTLHHRNPLTPYQGKALSGVVRKTYVRGTAVDFESPRGRLIRRGID</sequence>
<evidence type="ECO:0000256" key="8">
    <source>
        <dbReference type="ARBA" id="ARBA00022833"/>
    </source>
</evidence>
<evidence type="ECO:0000256" key="1">
    <source>
        <dbReference type="ARBA" id="ARBA00001947"/>
    </source>
</evidence>
<evidence type="ECO:0000259" key="9">
    <source>
        <dbReference type="Pfam" id="PF01979"/>
    </source>
</evidence>
<name>A0ABP6Z9R3_9ACTN</name>
<dbReference type="Gene3D" id="3.20.20.140">
    <property type="entry name" value="Metal-dependent hydrolases"/>
    <property type="match status" value="1"/>
</dbReference>
<dbReference type="InterPro" id="IPR006680">
    <property type="entry name" value="Amidohydro-rel"/>
</dbReference>
<dbReference type="EC" id="3.5.2.5" evidence="5"/>
<evidence type="ECO:0000313" key="11">
    <source>
        <dbReference type="Proteomes" id="UP001501490"/>
    </source>
</evidence>
<dbReference type="PANTHER" id="PTHR43668:SF2">
    <property type="entry name" value="ALLANTOINASE"/>
    <property type="match status" value="1"/>
</dbReference>
<evidence type="ECO:0000313" key="10">
    <source>
        <dbReference type="EMBL" id="GAA3602639.1"/>
    </source>
</evidence>
<dbReference type="InterPro" id="IPR032466">
    <property type="entry name" value="Metal_Hydrolase"/>
</dbReference>
<dbReference type="Pfam" id="PF01979">
    <property type="entry name" value="Amidohydro_1"/>
    <property type="match status" value="1"/>
</dbReference>
<organism evidence="10 11">
    <name type="scientific">Microlunatus ginsengisoli</name>
    <dbReference type="NCBI Taxonomy" id="363863"/>
    <lineage>
        <taxon>Bacteria</taxon>
        <taxon>Bacillati</taxon>
        <taxon>Actinomycetota</taxon>
        <taxon>Actinomycetes</taxon>
        <taxon>Propionibacteriales</taxon>
        <taxon>Propionibacteriaceae</taxon>
        <taxon>Microlunatus</taxon>
    </lineage>
</organism>
<dbReference type="PANTHER" id="PTHR43668">
    <property type="entry name" value="ALLANTOINASE"/>
    <property type="match status" value="1"/>
</dbReference>
<dbReference type="SUPFAM" id="SSF51556">
    <property type="entry name" value="Metallo-dependent hydrolases"/>
    <property type="match status" value="1"/>
</dbReference>
<dbReference type="SUPFAM" id="SSF51338">
    <property type="entry name" value="Composite domain of metallo-dependent hydrolases"/>
    <property type="match status" value="1"/>
</dbReference>
<evidence type="ECO:0000256" key="7">
    <source>
        <dbReference type="ARBA" id="ARBA00022801"/>
    </source>
</evidence>
<evidence type="ECO:0000256" key="6">
    <source>
        <dbReference type="ARBA" id="ARBA00022723"/>
    </source>
</evidence>
<keyword evidence="7" id="KW-0378">Hydrolase</keyword>
<evidence type="ECO:0000256" key="4">
    <source>
        <dbReference type="ARBA" id="ARBA00011881"/>
    </source>
</evidence>
<dbReference type="InterPro" id="IPR017593">
    <property type="entry name" value="Allantoinase"/>
</dbReference>
<comment type="subunit">
    <text evidence="4">Homotetramer.</text>
</comment>
<dbReference type="RefSeq" id="WP_344801059.1">
    <property type="nucleotide sequence ID" value="NZ_BAABAB010000001.1"/>
</dbReference>
<proteinExistence type="inferred from homology"/>
<protein>
    <recommendedName>
        <fullName evidence="5">allantoinase</fullName>
        <ecNumber evidence="5">3.5.2.5</ecNumber>
    </recommendedName>
</protein>
<comment type="pathway">
    <text evidence="2">Nitrogen metabolism; (S)-allantoin degradation; allantoate from (S)-allantoin: step 1/1.</text>
</comment>
<evidence type="ECO:0000256" key="2">
    <source>
        <dbReference type="ARBA" id="ARBA00004968"/>
    </source>
</evidence>